<accession>A0ABQ0GGD8</accession>
<reference evidence="4 5" key="1">
    <citation type="submission" date="2024-09" db="EMBL/GenBank/DDBJ databases">
        <title>Itraconazole resistance in Madurella fahalii resulting from another homologue of gene encoding cytochrome P450 14-alpha sterol demethylase (CYP51).</title>
        <authorList>
            <person name="Yoshioka I."/>
            <person name="Fahal A.H."/>
            <person name="Kaneko S."/>
            <person name="Yaguchi T."/>
        </authorList>
    </citation>
    <scope>NUCLEOTIDE SEQUENCE [LARGE SCALE GENOMIC DNA]</scope>
    <source>
        <strain evidence="4 5">IFM 68171</strain>
    </source>
</reference>
<evidence type="ECO:0000313" key="4">
    <source>
        <dbReference type="EMBL" id="GAB1316831.1"/>
    </source>
</evidence>
<sequence length="278" mass="31005">MRFLCLPGAYGSAKNFRVQLGPLAEEIERRGLATFTYTQGAHEVEPPKGWEDYFGSRPLYRFLDTRQGDNFDSLRRIRYVPHSMNAEDAMRMFQNCGEGEDWHQQVWREALDGVIKTVDENPEVDAIIGYSEGAMVGASLVVEEAMREKRTGRPRRIKFAVFISGAPPLKFEGKDRIIAQLADEAGVVIDIPTFHIFGCDDAFLSSAVALFNVCEPAEATLYDHGLGHVVPRDAENVRMLGDILEELLPKIQNGNSREEGTSRSTQGQNPNGMGMSGY</sequence>
<dbReference type="PANTHER" id="PTHR48070">
    <property type="entry name" value="ESTERASE OVCA2"/>
    <property type="match status" value="1"/>
</dbReference>
<name>A0ABQ0GGD8_9PEZI</name>
<evidence type="ECO:0000256" key="1">
    <source>
        <dbReference type="ARBA" id="ARBA00022801"/>
    </source>
</evidence>
<keyword evidence="1 4" id="KW-0378">Hydrolase</keyword>
<dbReference type="InterPro" id="IPR029058">
    <property type="entry name" value="AB_hydrolase_fold"/>
</dbReference>
<dbReference type="PANTHER" id="PTHR48070:SF4">
    <property type="entry name" value="ESTERASE ALNB"/>
    <property type="match status" value="1"/>
</dbReference>
<dbReference type="Pfam" id="PF03959">
    <property type="entry name" value="FSH1"/>
    <property type="match status" value="1"/>
</dbReference>
<dbReference type="InterPro" id="IPR005645">
    <property type="entry name" value="FSH-like_dom"/>
</dbReference>
<gene>
    <name evidence="4" type="ORF">MFIFM68171_07041</name>
</gene>
<keyword evidence="5" id="KW-1185">Reference proteome</keyword>
<protein>
    <submittedName>
        <fullName evidence="4">Serine hydrolase domain-containing protein</fullName>
    </submittedName>
</protein>
<dbReference type="GeneID" id="98177784"/>
<dbReference type="SUPFAM" id="SSF53474">
    <property type="entry name" value="alpha/beta-Hydrolases"/>
    <property type="match status" value="1"/>
</dbReference>
<evidence type="ECO:0000259" key="3">
    <source>
        <dbReference type="Pfam" id="PF03959"/>
    </source>
</evidence>
<proteinExistence type="predicted"/>
<feature type="domain" description="Serine hydrolase" evidence="3">
    <location>
        <begin position="2"/>
        <end position="238"/>
    </location>
</feature>
<dbReference type="InterPro" id="IPR050593">
    <property type="entry name" value="LovG"/>
</dbReference>
<dbReference type="Gene3D" id="3.40.50.1820">
    <property type="entry name" value="alpha/beta hydrolase"/>
    <property type="match status" value="1"/>
</dbReference>
<organism evidence="4 5">
    <name type="scientific">Madurella fahalii</name>
    <dbReference type="NCBI Taxonomy" id="1157608"/>
    <lineage>
        <taxon>Eukaryota</taxon>
        <taxon>Fungi</taxon>
        <taxon>Dikarya</taxon>
        <taxon>Ascomycota</taxon>
        <taxon>Pezizomycotina</taxon>
        <taxon>Sordariomycetes</taxon>
        <taxon>Sordariomycetidae</taxon>
        <taxon>Sordariales</taxon>
        <taxon>Sordariales incertae sedis</taxon>
        <taxon>Madurella</taxon>
    </lineage>
</organism>
<dbReference type="RefSeq" id="XP_070918562.1">
    <property type="nucleotide sequence ID" value="XM_071062461.1"/>
</dbReference>
<evidence type="ECO:0000313" key="5">
    <source>
        <dbReference type="Proteomes" id="UP001628179"/>
    </source>
</evidence>
<dbReference type="Proteomes" id="UP001628179">
    <property type="component" value="Unassembled WGS sequence"/>
</dbReference>
<dbReference type="GO" id="GO:0016787">
    <property type="term" value="F:hydrolase activity"/>
    <property type="evidence" value="ECO:0007669"/>
    <property type="project" value="UniProtKB-KW"/>
</dbReference>
<dbReference type="EMBL" id="BAAFSV010000004">
    <property type="protein sequence ID" value="GAB1316831.1"/>
    <property type="molecule type" value="Genomic_DNA"/>
</dbReference>
<evidence type="ECO:0000256" key="2">
    <source>
        <dbReference type="SAM" id="MobiDB-lite"/>
    </source>
</evidence>
<comment type="caution">
    <text evidence="4">The sequence shown here is derived from an EMBL/GenBank/DDBJ whole genome shotgun (WGS) entry which is preliminary data.</text>
</comment>
<feature type="region of interest" description="Disordered" evidence="2">
    <location>
        <begin position="252"/>
        <end position="278"/>
    </location>
</feature>
<feature type="compositionally biased region" description="Polar residues" evidence="2">
    <location>
        <begin position="262"/>
        <end position="271"/>
    </location>
</feature>